<keyword evidence="5" id="KW-1185">Reference proteome</keyword>
<dbReference type="Proteomes" id="UP001629536">
    <property type="component" value="Unassembled WGS sequence"/>
</dbReference>
<dbReference type="PIRSF" id="PIRSF001235">
    <property type="entry name" value="Amidase_carbamoylase"/>
    <property type="match status" value="1"/>
</dbReference>
<reference evidence="4 5" key="1">
    <citation type="journal article" date="2024" name="Front. Microbiol.">
        <title>Pangenomic and biochemical analyses of Helcococcus ovis reveal widespread tetracycline resistance and a novel bacterial species, Helcococcus bovis.</title>
        <authorList>
            <person name="Cunha F."/>
            <person name="Zhai Y."/>
            <person name="Casaro S."/>
            <person name="Jones K.L."/>
            <person name="Hernandez M."/>
            <person name="Bisinotto R.S."/>
            <person name="Kariyawasam S."/>
            <person name="Brown M.B."/>
            <person name="Phillips A."/>
            <person name="Jeong K.C."/>
            <person name="Galvao K.N."/>
        </authorList>
    </citation>
    <scope>NUCLEOTIDE SEQUENCE [LARGE SCALE GENOMIC DNA]</scope>
    <source>
        <strain evidence="4 5">KG197</strain>
    </source>
</reference>
<comment type="similarity">
    <text evidence="1">Belongs to the peptidase M20 family.</text>
</comment>
<dbReference type="PANTHER" id="PTHR32494">
    <property type="entry name" value="ALLANTOATE DEIMINASE-RELATED"/>
    <property type="match status" value="1"/>
</dbReference>
<dbReference type="NCBIfam" id="TIGR01879">
    <property type="entry name" value="hydantase"/>
    <property type="match status" value="1"/>
</dbReference>
<dbReference type="SUPFAM" id="SSF55031">
    <property type="entry name" value="Bacterial exopeptidase dimerisation domain"/>
    <property type="match status" value="1"/>
</dbReference>
<protein>
    <submittedName>
        <fullName evidence="4">M20 family metallo-hydrolase</fullName>
    </submittedName>
</protein>
<dbReference type="Gene3D" id="3.30.70.360">
    <property type="match status" value="1"/>
</dbReference>
<name>A0ABW9F5Z9_9FIRM</name>
<evidence type="ECO:0000313" key="4">
    <source>
        <dbReference type="EMBL" id="MFM1524408.1"/>
    </source>
</evidence>
<dbReference type="EMBL" id="JBFNFH010000002">
    <property type="protein sequence ID" value="MFM1524408.1"/>
    <property type="molecule type" value="Genomic_DNA"/>
</dbReference>
<dbReference type="RefSeq" id="WP_408126248.1">
    <property type="nucleotide sequence ID" value="NZ_JBFNFH010000002.1"/>
</dbReference>
<dbReference type="SUPFAM" id="SSF53187">
    <property type="entry name" value="Zn-dependent exopeptidases"/>
    <property type="match status" value="1"/>
</dbReference>
<dbReference type="InterPro" id="IPR011650">
    <property type="entry name" value="Peptidase_M20_dimer"/>
</dbReference>
<gene>
    <name evidence="4" type="ORF">ABGF40_01830</name>
</gene>
<dbReference type="PANTHER" id="PTHR32494:SF5">
    <property type="entry name" value="ALLANTOATE AMIDOHYDROLASE"/>
    <property type="match status" value="1"/>
</dbReference>
<keyword evidence="2" id="KW-0378">Hydrolase</keyword>
<evidence type="ECO:0000256" key="1">
    <source>
        <dbReference type="ARBA" id="ARBA00006153"/>
    </source>
</evidence>
<accession>A0ABW9F5Z9</accession>
<dbReference type="NCBIfam" id="NF006771">
    <property type="entry name" value="PRK09290.1-5"/>
    <property type="match status" value="1"/>
</dbReference>
<feature type="domain" description="Peptidase M20 dimerisation" evidence="3">
    <location>
        <begin position="210"/>
        <end position="312"/>
    </location>
</feature>
<evidence type="ECO:0000313" key="5">
    <source>
        <dbReference type="Proteomes" id="UP001629536"/>
    </source>
</evidence>
<organism evidence="4 5">
    <name type="scientific">Helcococcus bovis</name>
    <dbReference type="NCBI Taxonomy" id="3153252"/>
    <lineage>
        <taxon>Bacteria</taxon>
        <taxon>Bacillati</taxon>
        <taxon>Bacillota</taxon>
        <taxon>Tissierellia</taxon>
        <taxon>Tissierellales</taxon>
        <taxon>Peptoniphilaceae</taxon>
        <taxon>Helcococcus</taxon>
    </lineage>
</organism>
<dbReference type="Gene3D" id="3.40.630.10">
    <property type="entry name" value="Zn peptidases"/>
    <property type="match status" value="1"/>
</dbReference>
<evidence type="ECO:0000256" key="2">
    <source>
        <dbReference type="ARBA" id="ARBA00022801"/>
    </source>
</evidence>
<sequence length="409" mass="45255">MKISTKRIEKDLEELKKFTATHGNGATRLPFTKETREAAEYLKELLRDAELEVREDTVGNVYGTRRGKDSSLPAIVMGSHYDSVQNGGNYDGIAGVVTAIEIARLLRDNKVQLERDFVVIAFMDEEGMRFGTGYFGSKGILGELSVEETKKVADKDGISIYQAMKDYGLEPERIPQAAWPKGRIGNFIELHIEQGPVLNTNKLDLGLVTGIVGLKRFMVTVNGRADHAGTTPMDMRKDSVEMATKVISKIPDYAREIGKSTVATVGFIETLPGGVNVVANSVKFSIDVRSLEIENVNEVVKRVKNDLDEVTKLYDADYTMIETLEILPAKLSDKMIDIMEESAKKHGHSYVKLPSGAGHDSLPIAHNIKDTVMIFVPSENGRSHSPDEYTPYSYFGKATDVLYDLTLAL</sequence>
<dbReference type="CDD" id="cd03884">
    <property type="entry name" value="M20_bAS"/>
    <property type="match status" value="1"/>
</dbReference>
<evidence type="ECO:0000259" key="3">
    <source>
        <dbReference type="Pfam" id="PF07687"/>
    </source>
</evidence>
<dbReference type="InterPro" id="IPR010158">
    <property type="entry name" value="Amidase_Cbmase"/>
</dbReference>
<dbReference type="Pfam" id="PF01546">
    <property type="entry name" value="Peptidase_M20"/>
    <property type="match status" value="1"/>
</dbReference>
<dbReference type="InterPro" id="IPR002933">
    <property type="entry name" value="Peptidase_M20"/>
</dbReference>
<proteinExistence type="inferred from homology"/>
<dbReference type="Pfam" id="PF07687">
    <property type="entry name" value="M20_dimer"/>
    <property type="match status" value="1"/>
</dbReference>
<dbReference type="InterPro" id="IPR036264">
    <property type="entry name" value="Bact_exopeptidase_dim_dom"/>
</dbReference>
<comment type="caution">
    <text evidence="4">The sequence shown here is derived from an EMBL/GenBank/DDBJ whole genome shotgun (WGS) entry which is preliminary data.</text>
</comment>